<dbReference type="NCBIfam" id="TIGR00877">
    <property type="entry name" value="purD"/>
    <property type="match status" value="1"/>
</dbReference>
<protein>
    <recommendedName>
        <fullName evidence="4 14">Phosphoribosylamine--glycine ligase</fullName>
        <ecNumber evidence="4 14">6.3.4.13</ecNumber>
    </recommendedName>
    <alternativeName>
        <fullName evidence="14">GARS</fullName>
    </alternativeName>
    <alternativeName>
        <fullName evidence="12 14">Glycinamide ribonucleotide synthetase</fullName>
    </alternativeName>
    <alternativeName>
        <fullName evidence="13 14">Phosphoribosylglycinamide synthetase</fullName>
    </alternativeName>
</protein>
<evidence type="ECO:0000256" key="5">
    <source>
        <dbReference type="ARBA" id="ARBA00022598"/>
    </source>
</evidence>
<dbReference type="GO" id="GO:0005524">
    <property type="term" value="F:ATP binding"/>
    <property type="evidence" value="ECO:0007669"/>
    <property type="project" value="UniProtKB-UniRule"/>
</dbReference>
<organism evidence="17 18">
    <name type="scientific">Marinilactibacillus piezotolerans</name>
    <dbReference type="NCBI Taxonomy" id="258723"/>
    <lineage>
        <taxon>Bacteria</taxon>
        <taxon>Bacillati</taxon>
        <taxon>Bacillota</taxon>
        <taxon>Bacilli</taxon>
        <taxon>Lactobacillales</taxon>
        <taxon>Carnobacteriaceae</taxon>
        <taxon>Marinilactibacillus</taxon>
    </lineage>
</organism>
<dbReference type="RefSeq" id="WP_091897605.1">
    <property type="nucleotide sequence ID" value="NZ_FOSJ01000023.1"/>
</dbReference>
<keyword evidence="10" id="KW-0464">Manganese</keyword>
<dbReference type="InterPro" id="IPR020560">
    <property type="entry name" value="PRibGlycinamide_synth_C-dom"/>
</dbReference>
<dbReference type="PROSITE" id="PS50975">
    <property type="entry name" value="ATP_GRASP"/>
    <property type="match status" value="1"/>
</dbReference>
<accession>A0A1I3YLR9</accession>
<dbReference type="InterPro" id="IPR037123">
    <property type="entry name" value="PRibGlycinamide_synth_C_sf"/>
</dbReference>
<keyword evidence="8 14" id="KW-0658">Purine biosynthesis</keyword>
<dbReference type="FunFam" id="3.40.50.20:FF:000006">
    <property type="entry name" value="Phosphoribosylamine--glycine ligase, chloroplastic"/>
    <property type="match status" value="1"/>
</dbReference>
<dbReference type="InterPro" id="IPR011054">
    <property type="entry name" value="Rudment_hybrid_motif"/>
</dbReference>
<dbReference type="Gene3D" id="3.30.1490.20">
    <property type="entry name" value="ATP-grasp fold, A domain"/>
    <property type="match status" value="1"/>
</dbReference>
<dbReference type="SUPFAM" id="SSF56059">
    <property type="entry name" value="Glutathione synthetase ATP-binding domain-like"/>
    <property type="match status" value="1"/>
</dbReference>
<comment type="catalytic activity">
    <reaction evidence="14">
        <text>5-phospho-beta-D-ribosylamine + glycine + ATP = N(1)-(5-phospho-beta-D-ribosyl)glycinamide + ADP + phosphate + H(+)</text>
        <dbReference type="Rhea" id="RHEA:17453"/>
        <dbReference type="ChEBI" id="CHEBI:15378"/>
        <dbReference type="ChEBI" id="CHEBI:30616"/>
        <dbReference type="ChEBI" id="CHEBI:43474"/>
        <dbReference type="ChEBI" id="CHEBI:57305"/>
        <dbReference type="ChEBI" id="CHEBI:58681"/>
        <dbReference type="ChEBI" id="CHEBI:143788"/>
        <dbReference type="ChEBI" id="CHEBI:456216"/>
        <dbReference type="EC" id="6.3.4.13"/>
    </reaction>
</comment>
<dbReference type="GO" id="GO:0004637">
    <property type="term" value="F:phosphoribosylamine-glycine ligase activity"/>
    <property type="evidence" value="ECO:0007669"/>
    <property type="project" value="UniProtKB-UniRule"/>
</dbReference>
<dbReference type="SMART" id="SM01209">
    <property type="entry name" value="GARS_A"/>
    <property type="match status" value="1"/>
</dbReference>
<evidence type="ECO:0000259" key="16">
    <source>
        <dbReference type="PROSITE" id="PS50975"/>
    </source>
</evidence>
<dbReference type="FunFam" id="3.30.470.20:FF:000018">
    <property type="entry name" value="Trifunctional purine biosynthetic protein adenosine-3"/>
    <property type="match status" value="1"/>
</dbReference>
<dbReference type="Pfam" id="PF02844">
    <property type="entry name" value="GARS_N"/>
    <property type="match status" value="1"/>
</dbReference>
<dbReference type="Pfam" id="PF01071">
    <property type="entry name" value="GARS_A"/>
    <property type="match status" value="1"/>
</dbReference>
<keyword evidence="6" id="KW-0479">Metal-binding</keyword>
<dbReference type="GO" id="GO:0009113">
    <property type="term" value="P:purine nucleobase biosynthetic process"/>
    <property type="evidence" value="ECO:0007669"/>
    <property type="project" value="InterPro"/>
</dbReference>
<keyword evidence="9 15" id="KW-0067">ATP-binding</keyword>
<dbReference type="InterPro" id="IPR020561">
    <property type="entry name" value="PRibGlycinamid_synth_ATP-grasp"/>
</dbReference>
<sequence length="417" mass="45667">MNLFVIGSGGREHALAKKLKQSAKVKTVFCAPGNAGMKKDGIEVIDIDQLEHTQLIKFAKDNNIEWTIIGPEVPLLNGLADDFKDAGLKVFGPSKRAAKIEASKEFAKELMIKKQIPTAKYKSFNQYEKAKRYIDEQGAPIVIKADGLAAGKGVVVAETAAEAQTALTEMMQENKYGKSASTVVIEECLKGEEFSLMAFVNGEKVYPMQISQDHKRLLEQDKGPNTGGMGAYSPVSHISKEIVDESIEKILKPAAQGMVENQTPFTGVLYAGVMVTETGPKTIEFNARFGDPETQVVLNRLESDLAEVITTILNDEEPLLKWKETGVDLGVVVAAKGYPEAYSKGVPLEILDSIEMNIYYAGVKSKGTQLISNGGRVYLLEAYGETVEQAQGKIYNELSKVNDEQFIYRKDIGNKAK</sequence>
<evidence type="ECO:0000256" key="12">
    <source>
        <dbReference type="ARBA" id="ARBA00042242"/>
    </source>
</evidence>
<evidence type="ECO:0000256" key="8">
    <source>
        <dbReference type="ARBA" id="ARBA00022755"/>
    </source>
</evidence>
<dbReference type="FunFam" id="3.30.1490.20:FF:000006">
    <property type="entry name" value="phosphoribosylamine--glycine ligase, chloroplastic-like"/>
    <property type="match status" value="1"/>
</dbReference>
<dbReference type="OrthoDB" id="9807240at2"/>
<evidence type="ECO:0000256" key="9">
    <source>
        <dbReference type="ARBA" id="ARBA00022840"/>
    </source>
</evidence>
<dbReference type="Pfam" id="PF02843">
    <property type="entry name" value="GARS_C"/>
    <property type="match status" value="1"/>
</dbReference>
<dbReference type="GO" id="GO:0046872">
    <property type="term" value="F:metal ion binding"/>
    <property type="evidence" value="ECO:0007669"/>
    <property type="project" value="UniProtKB-KW"/>
</dbReference>
<keyword evidence="18" id="KW-1185">Reference proteome</keyword>
<dbReference type="InterPro" id="IPR000115">
    <property type="entry name" value="PRibGlycinamide_synth"/>
</dbReference>
<evidence type="ECO:0000256" key="6">
    <source>
        <dbReference type="ARBA" id="ARBA00022723"/>
    </source>
</evidence>
<evidence type="ECO:0000256" key="15">
    <source>
        <dbReference type="PROSITE-ProRule" id="PRU00409"/>
    </source>
</evidence>
<evidence type="ECO:0000256" key="11">
    <source>
        <dbReference type="ARBA" id="ARBA00038345"/>
    </source>
</evidence>
<evidence type="ECO:0000256" key="14">
    <source>
        <dbReference type="HAMAP-Rule" id="MF_00138"/>
    </source>
</evidence>
<comment type="pathway">
    <text evidence="3 14">Purine metabolism; IMP biosynthesis via de novo pathway; N(1)-(5-phospho-D-ribosyl)glycinamide from 5-phospho-alpha-D-ribose 1-diphosphate: step 2/2.</text>
</comment>
<evidence type="ECO:0000256" key="3">
    <source>
        <dbReference type="ARBA" id="ARBA00005174"/>
    </source>
</evidence>
<dbReference type="InterPro" id="IPR016185">
    <property type="entry name" value="PreATP-grasp_dom_sf"/>
</dbReference>
<evidence type="ECO:0000256" key="13">
    <source>
        <dbReference type="ARBA" id="ARBA00042864"/>
    </source>
</evidence>
<comment type="similarity">
    <text evidence="11 14">Belongs to the GARS family.</text>
</comment>
<dbReference type="InterPro" id="IPR020562">
    <property type="entry name" value="PRibGlycinamide_synth_N"/>
</dbReference>
<evidence type="ECO:0000313" key="17">
    <source>
        <dbReference type="EMBL" id="SFK32755.1"/>
    </source>
</evidence>
<evidence type="ECO:0000256" key="4">
    <source>
        <dbReference type="ARBA" id="ARBA00013255"/>
    </source>
</evidence>
<dbReference type="InterPro" id="IPR020559">
    <property type="entry name" value="PRibGlycinamide_synth_CS"/>
</dbReference>
<comment type="cofactor">
    <cofactor evidence="2">
        <name>Mg(2+)</name>
        <dbReference type="ChEBI" id="CHEBI:18420"/>
    </cofactor>
</comment>
<dbReference type="HAMAP" id="MF_00138">
    <property type="entry name" value="GARS"/>
    <property type="match status" value="1"/>
</dbReference>
<dbReference type="SMART" id="SM01210">
    <property type="entry name" value="GARS_C"/>
    <property type="match status" value="1"/>
</dbReference>
<dbReference type="Gene3D" id="3.40.50.20">
    <property type="match status" value="1"/>
</dbReference>
<dbReference type="PANTHER" id="PTHR43472">
    <property type="entry name" value="PHOSPHORIBOSYLAMINE--GLYCINE LIGASE"/>
    <property type="match status" value="1"/>
</dbReference>
<evidence type="ECO:0000313" key="18">
    <source>
        <dbReference type="Proteomes" id="UP000199589"/>
    </source>
</evidence>
<dbReference type="Gene3D" id="3.30.470.20">
    <property type="entry name" value="ATP-grasp fold, B domain"/>
    <property type="match status" value="1"/>
</dbReference>
<dbReference type="PROSITE" id="PS00184">
    <property type="entry name" value="GARS"/>
    <property type="match status" value="1"/>
</dbReference>
<keyword evidence="7 15" id="KW-0547">Nucleotide-binding</keyword>
<dbReference type="PANTHER" id="PTHR43472:SF1">
    <property type="entry name" value="PHOSPHORIBOSYLAMINE--GLYCINE LIGASE, CHLOROPLASTIC"/>
    <property type="match status" value="1"/>
</dbReference>
<keyword evidence="5 14" id="KW-0436">Ligase</keyword>
<evidence type="ECO:0000256" key="2">
    <source>
        <dbReference type="ARBA" id="ARBA00001946"/>
    </source>
</evidence>
<reference evidence="18" key="1">
    <citation type="submission" date="2016-10" db="EMBL/GenBank/DDBJ databases">
        <authorList>
            <person name="Varghese N."/>
            <person name="Submissions S."/>
        </authorList>
    </citation>
    <scope>NUCLEOTIDE SEQUENCE [LARGE SCALE GENOMIC DNA]</scope>
    <source>
        <strain evidence="18">DSM 16108</strain>
    </source>
</reference>
<dbReference type="Gene3D" id="3.90.600.10">
    <property type="entry name" value="Phosphoribosylglycinamide synthetase, C-terminal domain"/>
    <property type="match status" value="1"/>
</dbReference>
<dbReference type="UniPathway" id="UPA00074">
    <property type="reaction ID" value="UER00125"/>
</dbReference>
<dbReference type="InterPro" id="IPR013815">
    <property type="entry name" value="ATP_grasp_subdomain_1"/>
</dbReference>
<dbReference type="EMBL" id="FOSJ01000023">
    <property type="protein sequence ID" value="SFK32755.1"/>
    <property type="molecule type" value="Genomic_DNA"/>
</dbReference>
<feature type="domain" description="ATP-grasp" evidence="16">
    <location>
        <begin position="108"/>
        <end position="314"/>
    </location>
</feature>
<dbReference type="SUPFAM" id="SSF51246">
    <property type="entry name" value="Rudiment single hybrid motif"/>
    <property type="match status" value="1"/>
</dbReference>
<proteinExistence type="inferred from homology"/>
<evidence type="ECO:0000256" key="1">
    <source>
        <dbReference type="ARBA" id="ARBA00001936"/>
    </source>
</evidence>
<dbReference type="EC" id="6.3.4.13" evidence="4 14"/>
<dbReference type="InterPro" id="IPR011761">
    <property type="entry name" value="ATP-grasp"/>
</dbReference>
<evidence type="ECO:0000256" key="10">
    <source>
        <dbReference type="ARBA" id="ARBA00023211"/>
    </source>
</evidence>
<name>A0A1I3YLR9_9LACT</name>
<dbReference type="GO" id="GO:0006189">
    <property type="term" value="P:'de novo' IMP biosynthetic process"/>
    <property type="evidence" value="ECO:0007669"/>
    <property type="project" value="UniProtKB-UniRule"/>
</dbReference>
<dbReference type="SUPFAM" id="SSF52440">
    <property type="entry name" value="PreATP-grasp domain"/>
    <property type="match status" value="1"/>
</dbReference>
<dbReference type="AlphaFoldDB" id="A0A1I3YLR9"/>
<comment type="cofactor">
    <cofactor evidence="1">
        <name>Mn(2+)</name>
        <dbReference type="ChEBI" id="CHEBI:29035"/>
    </cofactor>
</comment>
<gene>
    <name evidence="14" type="primary">purD</name>
    <name evidence="17" type="ORF">SAMN04488569_102330</name>
</gene>
<evidence type="ECO:0000256" key="7">
    <source>
        <dbReference type="ARBA" id="ARBA00022741"/>
    </source>
</evidence>
<dbReference type="Proteomes" id="UP000199589">
    <property type="component" value="Unassembled WGS sequence"/>
</dbReference>